<evidence type="ECO:0000313" key="1">
    <source>
        <dbReference type="EMBL" id="KAF5465198.1"/>
    </source>
</evidence>
<evidence type="ECO:0000313" key="2">
    <source>
        <dbReference type="Proteomes" id="UP000619265"/>
    </source>
</evidence>
<dbReference type="Gramene" id="Jr07_15900_p1">
    <property type="protein sequence ID" value="cds.Jr07_15900_p1"/>
    <property type="gene ID" value="Jr07_15900"/>
</dbReference>
<reference evidence="1" key="2">
    <citation type="submission" date="2020-03" db="EMBL/GenBank/DDBJ databases">
        <title>Walnut 2.0.</title>
        <authorList>
            <person name="Marrano A."/>
            <person name="Britton M."/>
            <person name="Zimin A.V."/>
            <person name="Zaini P.A."/>
            <person name="Workman R."/>
            <person name="Puiu D."/>
            <person name="Bianco L."/>
            <person name="Allen B.J."/>
            <person name="Troggio M."/>
            <person name="Leslie C.A."/>
            <person name="Timp W."/>
            <person name="Dendekar A."/>
            <person name="Salzberg S.L."/>
            <person name="Neale D.B."/>
        </authorList>
    </citation>
    <scope>NUCLEOTIDE SEQUENCE</scope>
    <source>
        <tissue evidence="1">Leaves</tissue>
    </source>
</reference>
<dbReference type="PANTHER" id="PTHR11439">
    <property type="entry name" value="GAG-POL-RELATED RETROTRANSPOSON"/>
    <property type="match status" value="1"/>
</dbReference>
<comment type="caution">
    <text evidence="1">The sequence shown here is derived from an EMBL/GenBank/DDBJ whole genome shotgun (WGS) entry which is preliminary data.</text>
</comment>
<name>A0A834CUP8_JUGRE</name>
<organism evidence="1 2">
    <name type="scientific">Juglans regia</name>
    <name type="common">English walnut</name>
    <dbReference type="NCBI Taxonomy" id="51240"/>
    <lineage>
        <taxon>Eukaryota</taxon>
        <taxon>Viridiplantae</taxon>
        <taxon>Streptophyta</taxon>
        <taxon>Embryophyta</taxon>
        <taxon>Tracheophyta</taxon>
        <taxon>Spermatophyta</taxon>
        <taxon>Magnoliopsida</taxon>
        <taxon>eudicotyledons</taxon>
        <taxon>Gunneridae</taxon>
        <taxon>Pentapetalae</taxon>
        <taxon>rosids</taxon>
        <taxon>fabids</taxon>
        <taxon>Fagales</taxon>
        <taxon>Juglandaceae</taxon>
        <taxon>Juglans</taxon>
    </lineage>
</organism>
<reference evidence="1" key="1">
    <citation type="submission" date="2015-10" db="EMBL/GenBank/DDBJ databases">
        <authorList>
            <person name="Martinez-Garcia P.J."/>
            <person name="Crepeau M.W."/>
            <person name="Puiu D."/>
            <person name="Gonzalez-Ibeas D."/>
            <person name="Whalen J."/>
            <person name="Stevens K."/>
            <person name="Paul R."/>
            <person name="Butterfield T."/>
            <person name="Britton M."/>
            <person name="Reagan R."/>
            <person name="Chakraborty S."/>
            <person name="Walawage S.L."/>
            <person name="Vasquez-Gross H.A."/>
            <person name="Cardeno C."/>
            <person name="Famula R."/>
            <person name="Pratt K."/>
            <person name="Kuruganti S."/>
            <person name="Aradhya M.K."/>
            <person name="Leslie C.A."/>
            <person name="Dandekar A.M."/>
            <person name="Salzberg S.L."/>
            <person name="Wegrzyn J.L."/>
            <person name="Langley C.H."/>
            <person name="Neale D.B."/>
        </authorList>
    </citation>
    <scope>NUCLEOTIDE SEQUENCE</scope>
    <source>
        <tissue evidence="1">Leaves</tissue>
    </source>
</reference>
<dbReference type="PANTHER" id="PTHR11439:SF498">
    <property type="entry name" value="DNAK FAMILY PROTEIN"/>
    <property type="match status" value="1"/>
</dbReference>
<dbReference type="CDD" id="cd09272">
    <property type="entry name" value="RNase_HI_RT_Ty1"/>
    <property type="match status" value="1"/>
</dbReference>
<dbReference type="AlphaFoldDB" id="A0A834CUP8"/>
<proteinExistence type="predicted"/>
<gene>
    <name evidence="1" type="ORF">F2P56_015225</name>
</gene>
<evidence type="ECO:0008006" key="3">
    <source>
        <dbReference type="Google" id="ProtNLM"/>
    </source>
</evidence>
<dbReference type="Proteomes" id="UP000619265">
    <property type="component" value="Unassembled WGS sequence"/>
</dbReference>
<protein>
    <recommendedName>
        <fullName evidence="3">Secreted RxLR effector protein 161-like</fullName>
    </recommendedName>
</protein>
<dbReference type="EMBL" id="LIHL02000007">
    <property type="protein sequence ID" value="KAF5465198.1"/>
    <property type="molecule type" value="Genomic_DNA"/>
</dbReference>
<sequence length="243" mass="27564">MEQNLKLSRDTGALLSDPTVFRRLIGRLLYLTITRLDLTFSIHRLSQYMDNPREPHLQAAYHILQYVKSTPGHGLLFRANSSFQIKAFIDSDRDSCPNTWRSIAGYCVFLRDSLVSSKSKKQQIVSHSSAEVEYRPMATTTCEIVWLLTLLSDLQVSHSNSAHLFCDDTTALHVAANPIFYERTKQIEVGCHFVRDKLQAAVIKTFLVASQHQLADVLIKDLGRQQVSTLIIEMIVHSIYSPS</sequence>
<accession>A0A834CUP8</accession>